<dbReference type="Proteomes" id="UP000030680">
    <property type="component" value="Unassembled WGS sequence"/>
</dbReference>
<keyword evidence="2" id="KW-1185">Reference proteome</keyword>
<dbReference type="SUPFAM" id="SSF82199">
    <property type="entry name" value="SET domain"/>
    <property type="match status" value="1"/>
</dbReference>
<dbReference type="RefSeq" id="XP_005707211.1">
    <property type="nucleotide sequence ID" value="XM_005707154.1"/>
</dbReference>
<gene>
    <name evidence="1" type="ORF">Gasu_19370</name>
</gene>
<protein>
    <submittedName>
        <fullName evidence="1">Uncharacterized protein</fullName>
    </submittedName>
</protein>
<dbReference type="Gramene" id="EME30691">
    <property type="protein sequence ID" value="EME30691"/>
    <property type="gene ID" value="Gasu_19370"/>
</dbReference>
<dbReference type="OrthoDB" id="341421at2759"/>
<dbReference type="InterPro" id="IPR050600">
    <property type="entry name" value="SETD3_SETD6_MTase"/>
</dbReference>
<dbReference type="GeneID" id="17089404"/>
<dbReference type="AlphaFoldDB" id="M2W4L8"/>
<organism evidence="1 2">
    <name type="scientific">Galdieria sulphuraria</name>
    <name type="common">Red alga</name>
    <dbReference type="NCBI Taxonomy" id="130081"/>
    <lineage>
        <taxon>Eukaryota</taxon>
        <taxon>Rhodophyta</taxon>
        <taxon>Bangiophyceae</taxon>
        <taxon>Galdieriales</taxon>
        <taxon>Galdieriaceae</taxon>
        <taxon>Galdieria</taxon>
    </lineage>
</organism>
<accession>M2W4L8</accession>
<dbReference type="GO" id="GO:0016279">
    <property type="term" value="F:protein-lysine N-methyltransferase activity"/>
    <property type="evidence" value="ECO:0007669"/>
    <property type="project" value="TreeGrafter"/>
</dbReference>
<dbReference type="eggNOG" id="KOG1337">
    <property type="taxonomic scope" value="Eukaryota"/>
</dbReference>
<sequence length="370" mass="44034">MSFTWNQFERWLEAHQVSQWKQLLSLERYDNNYRTFLAKKPITKGSILLEIPDPLLITGNKVCKWLERNNWIGHQQISSVQGVLLVSIFLFFESRQSDSFWKPYLQVLPTSYDLLFLYRDGLLLSYVTEADIMQMVESVRRILRDTFQTYVIPHFSSVDDRDKWNVLFKEFVRWYCAVVSRICYLPDDIAGALVPLGDIFNHEAVDTPVDILYAKWERGYYVFRAHRNFSIGTQVFVSYGALSNTELMMYYGFTLNDNPWDTLSFYPHELDESIKFYERVVLDREGFSPNLLIAFCNHCEERDVDKLVNETNCARLYDICVLLETRETNILMKLEKVGSNHRRIEWLRSWIQGRIELIRMVKDMYRKMDE</sequence>
<evidence type="ECO:0000313" key="2">
    <source>
        <dbReference type="Proteomes" id="UP000030680"/>
    </source>
</evidence>
<dbReference type="EMBL" id="KB454497">
    <property type="protein sequence ID" value="EME30691.1"/>
    <property type="molecule type" value="Genomic_DNA"/>
</dbReference>
<name>M2W4L8_GALSU</name>
<dbReference type="PANTHER" id="PTHR13271">
    <property type="entry name" value="UNCHARACTERIZED PUTATIVE METHYLTRANSFERASE"/>
    <property type="match status" value="1"/>
</dbReference>
<dbReference type="KEGG" id="gsl:Gasu_19370"/>
<dbReference type="Gene3D" id="3.90.1410.10">
    <property type="entry name" value="set domain protein methyltransferase, domain 1"/>
    <property type="match status" value="1"/>
</dbReference>
<dbReference type="InterPro" id="IPR046341">
    <property type="entry name" value="SET_dom_sf"/>
</dbReference>
<dbReference type="STRING" id="130081.M2W4L8"/>
<evidence type="ECO:0000313" key="1">
    <source>
        <dbReference type="EMBL" id="EME30691.1"/>
    </source>
</evidence>
<dbReference type="CDD" id="cd10527">
    <property type="entry name" value="SET_LSMT"/>
    <property type="match status" value="1"/>
</dbReference>
<reference evidence="2" key="1">
    <citation type="journal article" date="2013" name="Science">
        <title>Gene transfer from bacteria and archaea facilitated evolution of an extremophilic eukaryote.</title>
        <authorList>
            <person name="Schonknecht G."/>
            <person name="Chen W.H."/>
            <person name="Ternes C.M."/>
            <person name="Barbier G.G."/>
            <person name="Shrestha R.P."/>
            <person name="Stanke M."/>
            <person name="Brautigam A."/>
            <person name="Baker B.J."/>
            <person name="Banfield J.F."/>
            <person name="Garavito R.M."/>
            <person name="Carr K."/>
            <person name="Wilkerson C."/>
            <person name="Rensing S.A."/>
            <person name="Gagneul D."/>
            <person name="Dickenson N.E."/>
            <person name="Oesterhelt C."/>
            <person name="Lercher M.J."/>
            <person name="Weber A.P."/>
        </authorList>
    </citation>
    <scope>NUCLEOTIDE SEQUENCE [LARGE SCALE GENOMIC DNA]</scope>
    <source>
        <strain evidence="2">074W</strain>
    </source>
</reference>
<proteinExistence type="predicted"/>